<evidence type="ECO:0000256" key="7">
    <source>
        <dbReference type="ARBA" id="ARBA00049091"/>
    </source>
</evidence>
<dbReference type="EC" id="1.11.1.24" evidence="9"/>
<comment type="function">
    <text evidence="1">Thiol-specific peroxidase that catalyzes the reduction of hydrogen peroxide and organic hydroperoxides to water and alcohols, respectively. Plays a role in cell protection against oxidative stress by detoxifying peroxides and as sensor of hydrogen peroxide-mediated signaling events.</text>
</comment>
<evidence type="ECO:0000256" key="5">
    <source>
        <dbReference type="ARBA" id="ARBA00023002"/>
    </source>
</evidence>
<dbReference type="InterPro" id="IPR037944">
    <property type="entry name" value="PRX5-like"/>
</dbReference>
<dbReference type="GO" id="GO:0045454">
    <property type="term" value="P:cell redox homeostasis"/>
    <property type="evidence" value="ECO:0000318"/>
    <property type="project" value="GO_Central"/>
</dbReference>
<feature type="domain" description="Thioredoxin" evidence="10">
    <location>
        <begin position="3"/>
        <end position="159"/>
    </location>
</feature>
<evidence type="ECO:0000313" key="12">
    <source>
        <dbReference type="Proteomes" id="UP000009022"/>
    </source>
</evidence>
<dbReference type="AlphaFoldDB" id="B3RLY4"/>
<dbReference type="HOGENOM" id="CLU_072440_3_1_1"/>
<dbReference type="Pfam" id="PF08534">
    <property type="entry name" value="Redoxin"/>
    <property type="match status" value="1"/>
</dbReference>
<dbReference type="STRING" id="10228.B3RLY4"/>
<evidence type="ECO:0000256" key="8">
    <source>
        <dbReference type="PIRSR" id="PIRSR637944-1"/>
    </source>
</evidence>
<protein>
    <recommendedName>
        <fullName evidence="9">Peroxiredoxin-5</fullName>
        <ecNumber evidence="9">1.11.1.24</ecNumber>
    </recommendedName>
</protein>
<dbReference type="PANTHER" id="PTHR10430:SF16">
    <property type="entry name" value="PEROXIREDOXIN-5, MITOCHONDRIAL"/>
    <property type="match status" value="1"/>
</dbReference>
<dbReference type="InParanoid" id="B3RLY4"/>
<keyword evidence="4 9" id="KW-0049">Antioxidant</keyword>
<evidence type="ECO:0000313" key="11">
    <source>
        <dbReference type="EMBL" id="EDV28867.1"/>
    </source>
</evidence>
<dbReference type="GO" id="GO:0034599">
    <property type="term" value="P:cellular response to oxidative stress"/>
    <property type="evidence" value="ECO:0000318"/>
    <property type="project" value="GO_Central"/>
</dbReference>
<dbReference type="CDD" id="cd03013">
    <property type="entry name" value="PRX5_like"/>
    <property type="match status" value="1"/>
</dbReference>
<keyword evidence="12" id="KW-1185">Reference proteome</keyword>
<dbReference type="FunCoup" id="B3RLY4">
    <property type="interactions" value="1095"/>
</dbReference>
<dbReference type="FunFam" id="3.40.30.10:FF:000020">
    <property type="entry name" value="Peroxiredoxin"/>
    <property type="match status" value="1"/>
</dbReference>
<evidence type="ECO:0000256" key="6">
    <source>
        <dbReference type="ARBA" id="ARBA00023284"/>
    </source>
</evidence>
<dbReference type="GO" id="GO:0005737">
    <property type="term" value="C:cytoplasm"/>
    <property type="evidence" value="ECO:0000318"/>
    <property type="project" value="GO_Central"/>
</dbReference>
<dbReference type="InterPro" id="IPR013740">
    <property type="entry name" value="Redoxin"/>
</dbReference>
<comment type="catalytic activity">
    <reaction evidence="7 9">
        <text>a hydroperoxide + [thioredoxin]-dithiol = an alcohol + [thioredoxin]-disulfide + H2O</text>
        <dbReference type="Rhea" id="RHEA:62620"/>
        <dbReference type="Rhea" id="RHEA-COMP:10698"/>
        <dbReference type="Rhea" id="RHEA-COMP:10700"/>
        <dbReference type="ChEBI" id="CHEBI:15377"/>
        <dbReference type="ChEBI" id="CHEBI:29950"/>
        <dbReference type="ChEBI" id="CHEBI:30879"/>
        <dbReference type="ChEBI" id="CHEBI:35924"/>
        <dbReference type="ChEBI" id="CHEBI:50058"/>
        <dbReference type="EC" id="1.11.1.24"/>
    </reaction>
</comment>
<gene>
    <name evidence="11" type="ORF">TRIADDRAFT_49711</name>
</gene>
<reference evidence="11 12" key="1">
    <citation type="journal article" date="2008" name="Nature">
        <title>The Trichoplax genome and the nature of placozoans.</title>
        <authorList>
            <person name="Srivastava M."/>
            <person name="Begovic E."/>
            <person name="Chapman J."/>
            <person name="Putnam N.H."/>
            <person name="Hellsten U."/>
            <person name="Kawashima T."/>
            <person name="Kuo A."/>
            <person name="Mitros T."/>
            <person name="Salamov A."/>
            <person name="Carpenter M.L."/>
            <person name="Signorovitch A.Y."/>
            <person name="Moreno M.A."/>
            <person name="Kamm K."/>
            <person name="Grimwood J."/>
            <person name="Schmutz J."/>
            <person name="Shapiro H."/>
            <person name="Grigoriev I.V."/>
            <person name="Buss L.W."/>
            <person name="Schierwater B."/>
            <person name="Dellaporta S.L."/>
            <person name="Rokhsar D.S."/>
        </authorList>
    </citation>
    <scope>NUCLEOTIDE SEQUENCE [LARGE SCALE GENOMIC DNA]</scope>
    <source>
        <strain evidence="11 12">Grell-BS-1999</strain>
    </source>
</reference>
<dbReference type="PhylomeDB" id="B3RLY4"/>
<dbReference type="eggNOG" id="KOG0541">
    <property type="taxonomic scope" value="Eukaryota"/>
</dbReference>
<dbReference type="PROSITE" id="PS51352">
    <property type="entry name" value="THIOREDOXIN_2"/>
    <property type="match status" value="1"/>
</dbReference>
<dbReference type="InterPro" id="IPR013766">
    <property type="entry name" value="Thioredoxin_domain"/>
</dbReference>
<dbReference type="RefSeq" id="XP_002108069.1">
    <property type="nucleotide sequence ID" value="XM_002108033.1"/>
</dbReference>
<dbReference type="GO" id="GO:0005777">
    <property type="term" value="C:peroxisome"/>
    <property type="evidence" value="ECO:0000318"/>
    <property type="project" value="GO_Central"/>
</dbReference>
<comment type="similarity">
    <text evidence="2 9">Belongs to the peroxiredoxin family. Prx5 subfamily.</text>
</comment>
<keyword evidence="3 9" id="KW-0575">Peroxidase</keyword>
<feature type="active site" description="Cysteine sulfenic acid (-SOH) intermediate" evidence="8">
    <location>
        <position position="47"/>
    </location>
</feature>
<dbReference type="KEGG" id="tad:TRIADDRAFT_49711"/>
<organism evidence="11 12">
    <name type="scientific">Trichoplax adhaerens</name>
    <name type="common">Trichoplax reptans</name>
    <dbReference type="NCBI Taxonomy" id="10228"/>
    <lineage>
        <taxon>Eukaryota</taxon>
        <taxon>Metazoa</taxon>
        <taxon>Placozoa</taxon>
        <taxon>Uniplacotomia</taxon>
        <taxon>Trichoplacea</taxon>
        <taxon>Trichoplacidae</taxon>
        <taxon>Trichoplax</taxon>
    </lineage>
</organism>
<keyword evidence="6 9" id="KW-0676">Redox-active center</keyword>
<keyword evidence="5 9" id="KW-0560">Oxidoreductase</keyword>
<sequence length="159" mass="16702">MVIAVGDKIPSYRLQQGSPGNNVDIAELVANKKAIIFGVPGAFTPGCHRSHLPGYVADYDKIVAKGVDIIICVSVNDAFVVDAWGKSVGAENKVVMLADPVAAFTKAIGMDLDATPILGNIRSKRYSMILSDGVLTNLNVEPDGTGLTCSLSNSILSQL</sequence>
<accession>B3RLY4</accession>
<dbReference type="GO" id="GO:0042744">
    <property type="term" value="P:hydrogen peroxide catabolic process"/>
    <property type="evidence" value="ECO:0000318"/>
    <property type="project" value="GO_Central"/>
</dbReference>
<dbReference type="CTD" id="6750021"/>
<dbReference type="OMA" id="HVPEYIQ"/>
<dbReference type="InterPro" id="IPR036249">
    <property type="entry name" value="Thioredoxin-like_sf"/>
</dbReference>
<evidence type="ECO:0000256" key="2">
    <source>
        <dbReference type="ARBA" id="ARBA00010505"/>
    </source>
</evidence>
<name>B3RLY4_TRIAD</name>
<evidence type="ECO:0000256" key="4">
    <source>
        <dbReference type="ARBA" id="ARBA00022862"/>
    </source>
</evidence>
<dbReference type="GO" id="GO:0005739">
    <property type="term" value="C:mitochondrion"/>
    <property type="evidence" value="ECO:0000318"/>
    <property type="project" value="GO_Central"/>
</dbReference>
<dbReference type="GeneID" id="6750021"/>
<dbReference type="OrthoDB" id="1882547at2759"/>
<dbReference type="Proteomes" id="UP000009022">
    <property type="component" value="Unassembled WGS sequence"/>
</dbReference>
<dbReference type="GO" id="GO:0008379">
    <property type="term" value="F:thioredoxin peroxidase activity"/>
    <property type="evidence" value="ECO:0000318"/>
    <property type="project" value="GO_Central"/>
</dbReference>
<evidence type="ECO:0000256" key="3">
    <source>
        <dbReference type="ARBA" id="ARBA00022559"/>
    </source>
</evidence>
<dbReference type="EMBL" id="DS985241">
    <property type="protein sequence ID" value="EDV28867.1"/>
    <property type="molecule type" value="Genomic_DNA"/>
</dbReference>
<dbReference type="Gene3D" id="3.40.30.10">
    <property type="entry name" value="Glutaredoxin"/>
    <property type="match status" value="1"/>
</dbReference>
<dbReference type="SUPFAM" id="SSF52833">
    <property type="entry name" value="Thioredoxin-like"/>
    <property type="match status" value="1"/>
</dbReference>
<evidence type="ECO:0000259" key="10">
    <source>
        <dbReference type="PROSITE" id="PS51352"/>
    </source>
</evidence>
<evidence type="ECO:0000256" key="1">
    <source>
        <dbReference type="ARBA" id="ARBA00003330"/>
    </source>
</evidence>
<dbReference type="PANTHER" id="PTHR10430">
    <property type="entry name" value="PEROXIREDOXIN"/>
    <property type="match status" value="1"/>
</dbReference>
<proteinExistence type="inferred from homology"/>
<evidence type="ECO:0000256" key="9">
    <source>
        <dbReference type="RuleBase" id="RU366011"/>
    </source>
</evidence>